<dbReference type="CDD" id="cd06223">
    <property type="entry name" value="PRTases_typeI"/>
    <property type="match status" value="1"/>
</dbReference>
<evidence type="ECO:0000259" key="1">
    <source>
        <dbReference type="Pfam" id="PF00156"/>
    </source>
</evidence>
<keyword evidence="2" id="KW-0328">Glycosyltransferase</keyword>
<dbReference type="PANTHER" id="PTHR11608">
    <property type="entry name" value="BIFUNCTIONAL PROTEIN PYRR"/>
    <property type="match status" value="1"/>
</dbReference>
<keyword evidence="2" id="KW-0808">Transferase</keyword>
<name>A0A2S2DSD2_9BACT</name>
<dbReference type="Gene3D" id="3.40.50.2020">
    <property type="match status" value="1"/>
</dbReference>
<reference evidence="3" key="1">
    <citation type="submission" date="2018-05" db="EMBL/GenBank/DDBJ databases">
        <title>Pseudarcicella sp. HME7025 Genome sequencing and assembly.</title>
        <authorList>
            <person name="Kim H."/>
            <person name="Kang H."/>
            <person name="Joh K."/>
        </authorList>
    </citation>
    <scope>NUCLEOTIDE SEQUENCE [LARGE SCALE GENOMIC DNA]</scope>
    <source>
        <strain evidence="3">HME7025</strain>
    </source>
</reference>
<accession>A0A2S2DSD2</accession>
<dbReference type="EMBL" id="CP029346">
    <property type="protein sequence ID" value="AWL08294.1"/>
    <property type="molecule type" value="Genomic_DNA"/>
</dbReference>
<dbReference type="KEGG" id="psez:HME7025_00421"/>
<sequence length="172" mass="19417">MNPISMNSKQILDGPALLQKIRRIAFQIFENNFEEKEIIIAGIVGEGFSLAQLLCQNILEISSIKAQAVAIQLNKDVPYESPVQFECDKSIFEDKVIIVVDDVLNTGRTFSYSLAPFLSMHVKKIQVAVVVDRNYRKFPISADYIGYQMSTTLSEHVEVILSDKTKLGVYLR</sequence>
<keyword evidence="3" id="KW-1185">Reference proteome</keyword>
<dbReference type="SUPFAM" id="SSF53271">
    <property type="entry name" value="PRTase-like"/>
    <property type="match status" value="1"/>
</dbReference>
<gene>
    <name evidence="2" type="primary">pyrR</name>
    <name evidence="2" type="ORF">HME7025_00421</name>
</gene>
<dbReference type="GO" id="GO:0004845">
    <property type="term" value="F:uracil phosphoribosyltransferase activity"/>
    <property type="evidence" value="ECO:0007669"/>
    <property type="project" value="UniProtKB-EC"/>
</dbReference>
<dbReference type="EC" id="2.4.2.9" evidence="2"/>
<feature type="domain" description="Phosphoribosyltransferase" evidence="1">
    <location>
        <begin position="8"/>
        <end position="148"/>
    </location>
</feature>
<dbReference type="InterPro" id="IPR050137">
    <property type="entry name" value="PyrR_bifunctional"/>
</dbReference>
<dbReference type="Proteomes" id="UP000245468">
    <property type="component" value="Chromosome"/>
</dbReference>
<proteinExistence type="predicted"/>
<dbReference type="AlphaFoldDB" id="A0A2S2DSD2"/>
<dbReference type="PANTHER" id="PTHR11608:SF0">
    <property type="entry name" value="BIFUNCTIONAL PROTEIN PYRR"/>
    <property type="match status" value="1"/>
</dbReference>
<evidence type="ECO:0000313" key="3">
    <source>
        <dbReference type="Proteomes" id="UP000245468"/>
    </source>
</evidence>
<dbReference type="Pfam" id="PF00156">
    <property type="entry name" value="Pribosyltran"/>
    <property type="match status" value="1"/>
</dbReference>
<organism evidence="2 3">
    <name type="scientific">Aquirufa nivalisilvae</name>
    <dbReference type="NCBI Taxonomy" id="2516557"/>
    <lineage>
        <taxon>Bacteria</taxon>
        <taxon>Pseudomonadati</taxon>
        <taxon>Bacteroidota</taxon>
        <taxon>Cytophagia</taxon>
        <taxon>Cytophagales</taxon>
        <taxon>Flectobacillaceae</taxon>
        <taxon>Aquirufa</taxon>
    </lineage>
</organism>
<protein>
    <submittedName>
        <fullName evidence="2">Uracil phosphoribosyltransferase</fullName>
        <ecNumber evidence="2">2.4.2.9</ecNumber>
    </submittedName>
</protein>
<dbReference type="InterPro" id="IPR000836">
    <property type="entry name" value="PRTase_dom"/>
</dbReference>
<evidence type="ECO:0000313" key="2">
    <source>
        <dbReference type="EMBL" id="AWL08294.1"/>
    </source>
</evidence>
<dbReference type="InterPro" id="IPR029057">
    <property type="entry name" value="PRTase-like"/>
</dbReference>